<dbReference type="Proteomes" id="UP000215145">
    <property type="component" value="Unassembled WGS sequence"/>
</dbReference>
<protein>
    <submittedName>
        <fullName evidence="1">Uncharacterized protein</fullName>
    </submittedName>
</protein>
<organism evidence="1 2">
    <name type="scientific">Paenibacillus herberti</name>
    <dbReference type="NCBI Taxonomy" id="1619309"/>
    <lineage>
        <taxon>Bacteria</taxon>
        <taxon>Bacillati</taxon>
        <taxon>Bacillota</taxon>
        <taxon>Bacilli</taxon>
        <taxon>Bacillales</taxon>
        <taxon>Paenibacillaceae</taxon>
        <taxon>Paenibacillus</taxon>
    </lineage>
</organism>
<dbReference type="AlphaFoldDB" id="A0A229P5K9"/>
<proteinExistence type="predicted"/>
<comment type="caution">
    <text evidence="1">The sequence shown here is derived from an EMBL/GenBank/DDBJ whole genome shotgun (WGS) entry which is preliminary data.</text>
</comment>
<keyword evidence="2" id="KW-1185">Reference proteome</keyword>
<dbReference type="EMBL" id="NMUQ01000001">
    <property type="protein sequence ID" value="OXM17347.1"/>
    <property type="molecule type" value="Genomic_DNA"/>
</dbReference>
<name>A0A229P5K9_9BACL</name>
<reference evidence="1 2" key="1">
    <citation type="submission" date="2017-07" db="EMBL/GenBank/DDBJ databases">
        <title>Paenibacillus herberti R33 genome sequencing and assembly.</title>
        <authorList>
            <person name="Su W."/>
        </authorList>
    </citation>
    <scope>NUCLEOTIDE SEQUENCE [LARGE SCALE GENOMIC DNA]</scope>
    <source>
        <strain evidence="1 2">R33</strain>
    </source>
</reference>
<dbReference type="OrthoDB" id="9909148at2"/>
<dbReference type="RefSeq" id="WP_089524422.1">
    <property type="nucleotide sequence ID" value="NZ_NMUQ01000001.1"/>
</dbReference>
<evidence type="ECO:0000313" key="2">
    <source>
        <dbReference type="Proteomes" id="UP000215145"/>
    </source>
</evidence>
<accession>A0A229P5K9</accession>
<sequence length="91" mass="10747">MKSKRILKQEAKQRISELQKLREWLLKHPMRVELELRRAAICWTEIEVTDIDREIKNAIRAGMTSQLRTRLKALVDAIIAQPVRTVKEEAR</sequence>
<evidence type="ECO:0000313" key="1">
    <source>
        <dbReference type="EMBL" id="OXM17347.1"/>
    </source>
</evidence>
<gene>
    <name evidence="1" type="ORF">CGZ75_12300</name>
</gene>